<dbReference type="OrthoDB" id="8302508at2"/>
<evidence type="ECO:0000313" key="2">
    <source>
        <dbReference type="Proteomes" id="UP000323608"/>
    </source>
</evidence>
<protein>
    <submittedName>
        <fullName evidence="1">Uncharacterized protein</fullName>
    </submittedName>
</protein>
<dbReference type="EMBL" id="VNIP01000010">
    <property type="protein sequence ID" value="KAA1178827.1"/>
    <property type="molecule type" value="Genomic_DNA"/>
</dbReference>
<organism evidence="1 2">
    <name type="scientific">Rhizobium tropici</name>
    <dbReference type="NCBI Taxonomy" id="398"/>
    <lineage>
        <taxon>Bacteria</taxon>
        <taxon>Pseudomonadati</taxon>
        <taxon>Pseudomonadota</taxon>
        <taxon>Alphaproteobacteria</taxon>
        <taxon>Hyphomicrobiales</taxon>
        <taxon>Rhizobiaceae</taxon>
        <taxon>Rhizobium/Agrobacterium group</taxon>
        <taxon>Rhizobium</taxon>
    </lineage>
</organism>
<proteinExistence type="predicted"/>
<sequence>MADTALSEVSRLYTLLRVRKIQRTAQHTLDEIATHFPAHLIDDVNARGLPPDRTLSILERKPGKVRSFKNTDGNHKIYSLD</sequence>
<dbReference type="RefSeq" id="WP_149636431.1">
    <property type="nucleotide sequence ID" value="NZ_VNIP01000010.1"/>
</dbReference>
<dbReference type="Proteomes" id="UP000323608">
    <property type="component" value="Unassembled WGS sequence"/>
</dbReference>
<dbReference type="AlphaFoldDB" id="A0A5B0VWE2"/>
<evidence type="ECO:0000313" key="1">
    <source>
        <dbReference type="EMBL" id="KAA1178827.1"/>
    </source>
</evidence>
<accession>A0A5B0VWE2</accession>
<gene>
    <name evidence="1" type="ORF">FP026_20455</name>
</gene>
<comment type="caution">
    <text evidence="1">The sequence shown here is derived from an EMBL/GenBank/DDBJ whole genome shotgun (WGS) entry which is preliminary data.</text>
</comment>
<name>A0A5B0VWE2_RHITR</name>
<reference evidence="1 2" key="1">
    <citation type="submission" date="2019-07" db="EMBL/GenBank/DDBJ databases">
        <title>The Draft Genome Sequence of Rhizobium tropici SARCC-755 Associated with Superior Nodulation on Pigeonpea (Cajanus cajan (L.) Millsp.).</title>
        <authorList>
            <person name="Bopape F.L."/>
            <person name="Hassen A.I."/>
            <person name="Swanevelder Z.H."/>
            <person name="Gwata E.T."/>
        </authorList>
    </citation>
    <scope>NUCLEOTIDE SEQUENCE [LARGE SCALE GENOMIC DNA]</scope>
    <source>
        <strain evidence="1 2">SARCC-755</strain>
    </source>
</reference>